<gene>
    <name evidence="2" type="ORF">FFLO_05293</name>
</gene>
<feature type="region of interest" description="Disordered" evidence="1">
    <location>
        <begin position="325"/>
        <end position="359"/>
    </location>
</feature>
<evidence type="ECO:0000256" key="1">
    <source>
        <dbReference type="SAM" id="MobiDB-lite"/>
    </source>
</evidence>
<keyword evidence="3" id="KW-1185">Reference proteome</keyword>
<organism evidence="2 3">
    <name type="scientific">Filobasidium floriforme</name>
    <dbReference type="NCBI Taxonomy" id="5210"/>
    <lineage>
        <taxon>Eukaryota</taxon>
        <taxon>Fungi</taxon>
        <taxon>Dikarya</taxon>
        <taxon>Basidiomycota</taxon>
        <taxon>Agaricomycotina</taxon>
        <taxon>Tremellomycetes</taxon>
        <taxon>Filobasidiales</taxon>
        <taxon>Filobasidiaceae</taxon>
        <taxon>Filobasidium</taxon>
    </lineage>
</organism>
<dbReference type="AlphaFoldDB" id="A0A8K0JH74"/>
<feature type="compositionally biased region" description="Basic and acidic residues" evidence="1">
    <location>
        <begin position="141"/>
        <end position="174"/>
    </location>
</feature>
<name>A0A8K0JH74_9TREE</name>
<evidence type="ECO:0000313" key="3">
    <source>
        <dbReference type="Proteomes" id="UP000812966"/>
    </source>
</evidence>
<dbReference type="Proteomes" id="UP000812966">
    <property type="component" value="Unassembled WGS sequence"/>
</dbReference>
<comment type="caution">
    <text evidence="2">The sequence shown here is derived from an EMBL/GenBank/DDBJ whole genome shotgun (WGS) entry which is preliminary data.</text>
</comment>
<protein>
    <submittedName>
        <fullName evidence="2">Uncharacterized protein</fullName>
    </submittedName>
</protein>
<sequence>MPQPALPLNKYLSAQLPAVRENFPAGGGATGERKQYDGVLTGVSIVDDFKSLVSSYAKTLPEKPIAAHPSHPFPHFLTVLPKLPKELKSAQDVQQYLRQLPLAATAATLCALSGTEQGTDYASLSSNSRIDAAGYESDGGEEARLDEAGKSKADAGEKEAHGEEEGDAGKEAKVDVPGPSWGWRFNKSPLGSGEFLLIDEKNPEKVHLVVRTINSSAFSNEDWEEYVYEGPYHYNIKNKASWYHSRNCKASRRLGCRYFVFTDYQRWLFGVFSEDYSHLNITPILPYTASNPTVLESLVYWTRSAIGSEQGYKVNVKDVSGSQAPFDEKSGLARNGSVKKQSKGGVSLGAESDVSLMSA</sequence>
<evidence type="ECO:0000313" key="2">
    <source>
        <dbReference type="EMBL" id="KAG7529937.1"/>
    </source>
</evidence>
<dbReference type="EMBL" id="JABELV010000130">
    <property type="protein sequence ID" value="KAG7529937.1"/>
    <property type="molecule type" value="Genomic_DNA"/>
</dbReference>
<accession>A0A8K0JH74</accession>
<reference evidence="2" key="1">
    <citation type="submission" date="2020-04" db="EMBL/GenBank/DDBJ databases">
        <title>Analysis of mating type loci in Filobasidium floriforme.</title>
        <authorList>
            <person name="Nowrousian M."/>
        </authorList>
    </citation>
    <scope>NUCLEOTIDE SEQUENCE</scope>
    <source>
        <strain evidence="2">CBS 6242</strain>
    </source>
</reference>
<proteinExistence type="predicted"/>
<feature type="region of interest" description="Disordered" evidence="1">
    <location>
        <begin position="132"/>
        <end position="175"/>
    </location>
</feature>